<name>A0ABT9QXZ2_9ACTN</name>
<comment type="caution">
    <text evidence="2">The sequence shown here is derived from an EMBL/GenBank/DDBJ whole genome shotgun (WGS) entry which is preliminary data.</text>
</comment>
<evidence type="ECO:0000313" key="2">
    <source>
        <dbReference type="EMBL" id="MDP9861856.1"/>
    </source>
</evidence>
<feature type="compositionally biased region" description="Basic residues" evidence="1">
    <location>
        <begin position="1"/>
        <end position="16"/>
    </location>
</feature>
<feature type="compositionally biased region" description="Low complexity" evidence="1">
    <location>
        <begin position="17"/>
        <end position="26"/>
    </location>
</feature>
<evidence type="ECO:0000313" key="3">
    <source>
        <dbReference type="Proteomes" id="UP001230426"/>
    </source>
</evidence>
<feature type="region of interest" description="Disordered" evidence="1">
    <location>
        <begin position="1"/>
        <end position="29"/>
    </location>
</feature>
<reference evidence="2 3" key="1">
    <citation type="submission" date="2023-07" db="EMBL/GenBank/DDBJ databases">
        <title>Sequencing the genomes of 1000 actinobacteria strains.</title>
        <authorList>
            <person name="Klenk H.-P."/>
        </authorList>
    </citation>
    <scope>NUCLEOTIDE SEQUENCE [LARGE SCALE GENOMIC DNA]</scope>
    <source>
        <strain evidence="2 3">DSM 44109</strain>
    </source>
</reference>
<evidence type="ECO:0000256" key="1">
    <source>
        <dbReference type="SAM" id="MobiDB-lite"/>
    </source>
</evidence>
<dbReference type="EMBL" id="JAUSRB010000001">
    <property type="protein sequence ID" value="MDP9861856.1"/>
    <property type="molecule type" value="Genomic_DNA"/>
</dbReference>
<keyword evidence="3" id="KW-1185">Reference proteome</keyword>
<gene>
    <name evidence="2" type="ORF">J2S55_001115</name>
</gene>
<protein>
    <submittedName>
        <fullName evidence="2">Uncharacterized protein</fullName>
    </submittedName>
</protein>
<organism evidence="2 3">
    <name type="scientific">Streptosporangium brasiliense</name>
    <dbReference type="NCBI Taxonomy" id="47480"/>
    <lineage>
        <taxon>Bacteria</taxon>
        <taxon>Bacillati</taxon>
        <taxon>Actinomycetota</taxon>
        <taxon>Actinomycetes</taxon>
        <taxon>Streptosporangiales</taxon>
        <taxon>Streptosporangiaceae</taxon>
        <taxon>Streptosporangium</taxon>
    </lineage>
</organism>
<accession>A0ABT9QXZ2</accession>
<proteinExistence type="predicted"/>
<sequence>MSRAHGARRGTGRPARRAANGGQPAGTEWIRRGERCHRWGNETVRVADEEW</sequence>
<dbReference type="Proteomes" id="UP001230426">
    <property type="component" value="Unassembled WGS sequence"/>
</dbReference>